<dbReference type="Pfam" id="PF00534">
    <property type="entry name" value="Glycos_transf_1"/>
    <property type="match status" value="1"/>
</dbReference>
<evidence type="ECO:0000259" key="1">
    <source>
        <dbReference type="Pfam" id="PF00534"/>
    </source>
</evidence>
<dbReference type="SUPFAM" id="SSF53756">
    <property type="entry name" value="UDP-Glycosyltransferase/glycogen phosphorylase"/>
    <property type="match status" value="1"/>
</dbReference>
<evidence type="ECO:0000313" key="3">
    <source>
        <dbReference type="EMBL" id="RAW60203.1"/>
    </source>
</evidence>
<organism evidence="3 4">
    <name type="scientific">Faecalibacterium prausnitzii</name>
    <dbReference type="NCBI Taxonomy" id="853"/>
    <lineage>
        <taxon>Bacteria</taxon>
        <taxon>Bacillati</taxon>
        <taxon>Bacillota</taxon>
        <taxon>Clostridia</taxon>
        <taxon>Eubacteriales</taxon>
        <taxon>Oscillospiraceae</taxon>
        <taxon>Faecalibacterium</taxon>
    </lineage>
</organism>
<evidence type="ECO:0000259" key="2">
    <source>
        <dbReference type="Pfam" id="PF13439"/>
    </source>
</evidence>
<dbReference type="PANTHER" id="PTHR45947:SF3">
    <property type="entry name" value="SULFOQUINOVOSYL TRANSFERASE SQD2"/>
    <property type="match status" value="1"/>
</dbReference>
<dbReference type="AlphaFoldDB" id="A0A329UGM8"/>
<dbReference type="PANTHER" id="PTHR45947">
    <property type="entry name" value="SULFOQUINOVOSYL TRANSFERASE SQD2"/>
    <property type="match status" value="1"/>
</dbReference>
<reference evidence="3 4" key="1">
    <citation type="submission" date="2018-02" db="EMBL/GenBank/DDBJ databases">
        <title>Complete genome sequencing of Faecalibacterium prausnitzii strains isolated from the human gut.</title>
        <authorList>
            <person name="Fitzgerald B.C."/>
            <person name="Shkoporov A.N."/>
            <person name="Ross P.R."/>
            <person name="Hill C."/>
        </authorList>
    </citation>
    <scope>NUCLEOTIDE SEQUENCE [LARGE SCALE GENOMIC DNA]</scope>
    <source>
        <strain evidence="3 4">APC923/61-1</strain>
    </source>
</reference>
<sequence>MAEKKKILYIVEAMGGGVFTYIVDLANELVNKYDMYIAYAVRKQTPKNYKDYFDKRIHLIEVKNFGRAINPTKDIAAFFEVKKIAAEVKPDVIHLHSSKAGAIGRVAFDGKIPMFYTPHGYSFLMENCNPTKRRVFKLIESVCAKRNCTTISCSVGEHQETLKLTKNAAYVNNGINMKELQEIVNQTEKVAHPFTVFTLGRICYQKNPTLFNTIAELLPDVRFVWIGDGELREELKNKNIEISGWVDRTTAIKYAVNADVFLLPSRWEGLPISLLESMYMRKVCVVSNVIGNRDVIHNGENGFVCSKIEDYISAIKGAQNEQGYLKERAYQDIVGVYNTKVMAKQYSSIYQNAMLNK</sequence>
<protein>
    <submittedName>
        <fullName evidence="3">Glycosyl transferase</fullName>
    </submittedName>
</protein>
<feature type="domain" description="Glycosyltransferase subfamily 4-like N-terminal" evidence="2">
    <location>
        <begin position="16"/>
        <end position="176"/>
    </location>
</feature>
<dbReference type="EMBL" id="PRLE01000002">
    <property type="protein sequence ID" value="RAW60203.1"/>
    <property type="molecule type" value="Genomic_DNA"/>
</dbReference>
<dbReference type="OrthoDB" id="9787617at2"/>
<dbReference type="Pfam" id="PF13439">
    <property type="entry name" value="Glyco_transf_4"/>
    <property type="match status" value="1"/>
</dbReference>
<dbReference type="Gene3D" id="3.40.50.2000">
    <property type="entry name" value="Glycogen Phosphorylase B"/>
    <property type="match status" value="2"/>
</dbReference>
<name>A0A329UGM8_9FIRM</name>
<dbReference type="GO" id="GO:0016758">
    <property type="term" value="F:hexosyltransferase activity"/>
    <property type="evidence" value="ECO:0007669"/>
    <property type="project" value="TreeGrafter"/>
</dbReference>
<dbReference type="InterPro" id="IPR028098">
    <property type="entry name" value="Glyco_trans_4-like_N"/>
</dbReference>
<feature type="domain" description="Glycosyl transferase family 1" evidence="1">
    <location>
        <begin position="182"/>
        <end position="309"/>
    </location>
</feature>
<proteinExistence type="predicted"/>
<evidence type="ECO:0000313" key="4">
    <source>
        <dbReference type="Proteomes" id="UP000250583"/>
    </source>
</evidence>
<dbReference type="InterPro" id="IPR001296">
    <property type="entry name" value="Glyco_trans_1"/>
</dbReference>
<accession>A0A329UGM8</accession>
<dbReference type="InterPro" id="IPR050194">
    <property type="entry name" value="Glycosyltransferase_grp1"/>
</dbReference>
<dbReference type="RefSeq" id="WP_112148154.1">
    <property type="nucleotide sequence ID" value="NZ_PRLE01000002.1"/>
</dbReference>
<keyword evidence="3" id="KW-0808">Transferase</keyword>
<gene>
    <name evidence="3" type="ORF">C4N22_04700</name>
</gene>
<comment type="caution">
    <text evidence="3">The sequence shown here is derived from an EMBL/GenBank/DDBJ whole genome shotgun (WGS) entry which is preliminary data.</text>
</comment>
<dbReference type="Proteomes" id="UP000250583">
    <property type="component" value="Unassembled WGS sequence"/>
</dbReference>